<dbReference type="Proteomes" id="UP001263246">
    <property type="component" value="Unassembled WGS sequence"/>
</dbReference>
<evidence type="ECO:0000256" key="1">
    <source>
        <dbReference type="SAM" id="SignalP"/>
    </source>
</evidence>
<feature type="chain" id="PRO_5046196544" evidence="1">
    <location>
        <begin position="20"/>
        <end position="55"/>
    </location>
</feature>
<protein>
    <submittedName>
        <fullName evidence="2">Uncharacterized protein</fullName>
    </submittedName>
</protein>
<evidence type="ECO:0000313" key="2">
    <source>
        <dbReference type="EMBL" id="MDU8687844.1"/>
    </source>
</evidence>
<organism evidence="2 3">
    <name type="scientific">Faecalibacterium wellingii</name>
    <dbReference type="NCBI Taxonomy" id="2929491"/>
    <lineage>
        <taxon>Bacteria</taxon>
        <taxon>Bacillati</taxon>
        <taxon>Bacillota</taxon>
        <taxon>Clostridia</taxon>
        <taxon>Eubacteriales</taxon>
        <taxon>Oscillospiraceae</taxon>
        <taxon>Faecalibacterium</taxon>
    </lineage>
</organism>
<gene>
    <name evidence="2" type="ORF">RX402_03635</name>
</gene>
<dbReference type="RefSeq" id="WP_249237215.1">
    <property type="nucleotide sequence ID" value="NZ_CP094473.1"/>
</dbReference>
<comment type="caution">
    <text evidence="2">The sequence shown here is derived from an EMBL/GenBank/DDBJ whole genome shotgun (WGS) entry which is preliminary data.</text>
</comment>
<feature type="signal peptide" evidence="1">
    <location>
        <begin position="1"/>
        <end position="19"/>
    </location>
</feature>
<keyword evidence="1" id="KW-0732">Signal</keyword>
<proteinExistence type="predicted"/>
<dbReference type="PROSITE" id="PS51257">
    <property type="entry name" value="PROKAR_LIPOPROTEIN"/>
    <property type="match status" value="1"/>
</dbReference>
<evidence type="ECO:0000313" key="3">
    <source>
        <dbReference type="Proteomes" id="UP001263246"/>
    </source>
</evidence>
<accession>A0ABU3TX26</accession>
<dbReference type="EMBL" id="JAWHPR010000002">
    <property type="protein sequence ID" value="MDU8687844.1"/>
    <property type="molecule type" value="Genomic_DNA"/>
</dbReference>
<reference evidence="2 3" key="1">
    <citation type="submission" date="2023-10" db="EMBL/GenBank/DDBJ databases">
        <title>Host Genetic Regulation of Human Gut Microbial Structural Variation.</title>
        <authorList>
            <person name="Harmsen H.J.M."/>
        </authorList>
    </citation>
    <scope>NUCLEOTIDE SEQUENCE [LARGE SCALE GENOMIC DNA]</scope>
    <source>
        <strain evidence="2 3">HTF-F</strain>
    </source>
</reference>
<name>A0ABU3TX26_9FIRM</name>
<sequence length="55" mass="6073">MNKRTLHRLILLLAALVMAVSLLTGCGTKTAEQVQQEEDALTIQVYRHPADPRTG</sequence>
<keyword evidence="3" id="KW-1185">Reference proteome</keyword>